<dbReference type="EMBL" id="CM055752">
    <property type="protein sequence ID" value="KAJ7992455.1"/>
    <property type="molecule type" value="Genomic_DNA"/>
</dbReference>
<sequence>MYARPGVETCLATSLRGSLLSEMAFWSGGSTSGFTSKVPRKIVFMFTLSLSVTCLCYSLMSCYNSLQFPLQETYAYQGRPVTEEATLLATLREKLYSAPSQGHSDEVETDASVRRTFAVSTVTDHAEAAEQSASDRVGTRASPSPT</sequence>
<proteinExistence type="predicted"/>
<organism evidence="1 2">
    <name type="scientific">Dallia pectoralis</name>
    <name type="common">Alaska blackfish</name>
    <dbReference type="NCBI Taxonomy" id="75939"/>
    <lineage>
        <taxon>Eukaryota</taxon>
        <taxon>Metazoa</taxon>
        <taxon>Chordata</taxon>
        <taxon>Craniata</taxon>
        <taxon>Vertebrata</taxon>
        <taxon>Euteleostomi</taxon>
        <taxon>Actinopterygii</taxon>
        <taxon>Neopterygii</taxon>
        <taxon>Teleostei</taxon>
        <taxon>Protacanthopterygii</taxon>
        <taxon>Esociformes</taxon>
        <taxon>Umbridae</taxon>
        <taxon>Dallia</taxon>
    </lineage>
</organism>
<comment type="caution">
    <text evidence="1">The sequence shown here is derived from an EMBL/GenBank/DDBJ whole genome shotgun (WGS) entry which is preliminary data.</text>
</comment>
<protein>
    <submittedName>
        <fullName evidence="1">Uncharacterized protein</fullName>
    </submittedName>
</protein>
<evidence type="ECO:0000313" key="2">
    <source>
        <dbReference type="Proteomes" id="UP001157502"/>
    </source>
</evidence>
<accession>A0ACC2FM66</accession>
<evidence type="ECO:0000313" key="1">
    <source>
        <dbReference type="EMBL" id="KAJ7992455.1"/>
    </source>
</evidence>
<name>A0ACC2FM66_DALPE</name>
<dbReference type="Proteomes" id="UP001157502">
    <property type="component" value="Chromosome 25"/>
</dbReference>
<reference evidence="1" key="1">
    <citation type="submission" date="2021-05" db="EMBL/GenBank/DDBJ databases">
        <authorList>
            <person name="Pan Q."/>
            <person name="Jouanno E."/>
            <person name="Zahm M."/>
            <person name="Klopp C."/>
            <person name="Cabau C."/>
            <person name="Louis A."/>
            <person name="Berthelot C."/>
            <person name="Parey E."/>
            <person name="Roest Crollius H."/>
            <person name="Montfort J."/>
            <person name="Robinson-Rechavi M."/>
            <person name="Bouchez O."/>
            <person name="Lampietro C."/>
            <person name="Lopez Roques C."/>
            <person name="Donnadieu C."/>
            <person name="Postlethwait J."/>
            <person name="Bobe J."/>
            <person name="Dillon D."/>
            <person name="Chandos A."/>
            <person name="von Hippel F."/>
            <person name="Guiguen Y."/>
        </authorList>
    </citation>
    <scope>NUCLEOTIDE SEQUENCE</scope>
    <source>
        <strain evidence="1">YG-Jan2019</strain>
    </source>
</reference>
<gene>
    <name evidence="1" type="ORF">DPEC_G00278730</name>
</gene>
<keyword evidence="2" id="KW-1185">Reference proteome</keyword>